<feature type="domain" description="AB hydrolase-1" evidence="1">
    <location>
        <begin position="35"/>
        <end position="267"/>
    </location>
</feature>
<sequence>MTAQTTTRFLEIDGGRIAYDDTADLDGPAARRPLVICTPGLGDTRATYRHLRPLLAGAGYRVVTVDLRGQGESTAVWADYSTPAVAADIVALARHLDAGPVVLLSNSYTGGPSFIAATQAPDLVAALVLTSPFARHRPPLSAPLRAAQFAVGRVTAGWIGYWSSLFKTRKPADFAAARKALAASMREPGRMAALRGMLASSQAPGEAAAPLVRCPVLVVMGTRDPDFKDPAAEGALVAGLVRDGRVHLVEGAGHYPQTEFPRETADAVVPFIKDALATAA</sequence>
<evidence type="ECO:0000313" key="2">
    <source>
        <dbReference type="EMBL" id="MBS2966172.1"/>
    </source>
</evidence>
<reference evidence="2" key="1">
    <citation type="submission" date="2021-04" db="EMBL/GenBank/DDBJ databases">
        <title>Genome based classification of Actinospica acidithermotolerans sp. nov., an actinobacterium isolated from an Indonesian hot spring.</title>
        <authorList>
            <person name="Kusuma A.B."/>
            <person name="Putra K.E."/>
            <person name="Nafisah S."/>
            <person name="Loh J."/>
            <person name="Nouioui I."/>
            <person name="Goodfellow M."/>
        </authorList>
    </citation>
    <scope>NUCLEOTIDE SEQUENCE</scope>
    <source>
        <strain evidence="2">DSM 45618</strain>
    </source>
</reference>
<dbReference type="AlphaFoldDB" id="A0A8J8BDF1"/>
<dbReference type="PANTHER" id="PTHR43798:SF33">
    <property type="entry name" value="HYDROLASE, PUTATIVE (AFU_ORTHOLOGUE AFUA_2G14860)-RELATED"/>
    <property type="match status" value="1"/>
</dbReference>
<dbReference type="InterPro" id="IPR029058">
    <property type="entry name" value="AB_hydrolase_fold"/>
</dbReference>
<dbReference type="InterPro" id="IPR000073">
    <property type="entry name" value="AB_hydrolase_1"/>
</dbReference>
<evidence type="ECO:0000259" key="1">
    <source>
        <dbReference type="Pfam" id="PF12697"/>
    </source>
</evidence>
<comment type="caution">
    <text evidence="2">The sequence shown here is derived from an EMBL/GenBank/DDBJ whole genome shotgun (WGS) entry which is preliminary data.</text>
</comment>
<accession>A0A8J8BDF1</accession>
<dbReference type="Proteomes" id="UP000677913">
    <property type="component" value="Unassembled WGS sequence"/>
</dbReference>
<dbReference type="Pfam" id="PF12697">
    <property type="entry name" value="Abhydrolase_6"/>
    <property type="match status" value="1"/>
</dbReference>
<evidence type="ECO:0000313" key="3">
    <source>
        <dbReference type="Proteomes" id="UP000677913"/>
    </source>
</evidence>
<protein>
    <submittedName>
        <fullName evidence="2">Alpha/beta hydrolase</fullName>
    </submittedName>
</protein>
<dbReference type="PRINTS" id="PR00412">
    <property type="entry name" value="EPOXHYDRLASE"/>
</dbReference>
<dbReference type="GO" id="GO:0016787">
    <property type="term" value="F:hydrolase activity"/>
    <property type="evidence" value="ECO:0007669"/>
    <property type="project" value="UniProtKB-KW"/>
</dbReference>
<organism evidence="2 3">
    <name type="scientific">Actinocrinis puniceicyclus</name>
    <dbReference type="NCBI Taxonomy" id="977794"/>
    <lineage>
        <taxon>Bacteria</taxon>
        <taxon>Bacillati</taxon>
        <taxon>Actinomycetota</taxon>
        <taxon>Actinomycetes</taxon>
        <taxon>Catenulisporales</taxon>
        <taxon>Actinospicaceae</taxon>
        <taxon>Actinocrinis</taxon>
    </lineage>
</organism>
<name>A0A8J8BDF1_9ACTN</name>
<dbReference type="SUPFAM" id="SSF53474">
    <property type="entry name" value="alpha/beta-Hydrolases"/>
    <property type="match status" value="1"/>
</dbReference>
<keyword evidence="2" id="KW-0378">Hydrolase</keyword>
<dbReference type="InterPro" id="IPR050266">
    <property type="entry name" value="AB_hydrolase_sf"/>
</dbReference>
<dbReference type="RefSeq" id="WP_211470981.1">
    <property type="nucleotide sequence ID" value="NZ_JAGSXH010000126.1"/>
</dbReference>
<keyword evidence="3" id="KW-1185">Reference proteome</keyword>
<dbReference type="PANTHER" id="PTHR43798">
    <property type="entry name" value="MONOACYLGLYCEROL LIPASE"/>
    <property type="match status" value="1"/>
</dbReference>
<dbReference type="EMBL" id="JAGSXH010000126">
    <property type="protein sequence ID" value="MBS2966172.1"/>
    <property type="molecule type" value="Genomic_DNA"/>
</dbReference>
<dbReference type="Gene3D" id="3.40.50.1820">
    <property type="entry name" value="alpha/beta hydrolase"/>
    <property type="match status" value="1"/>
</dbReference>
<gene>
    <name evidence="2" type="ORF">KGA66_24210</name>
</gene>
<proteinExistence type="predicted"/>
<dbReference type="InterPro" id="IPR000639">
    <property type="entry name" value="Epox_hydrolase-like"/>
</dbReference>
<dbReference type="GO" id="GO:0016020">
    <property type="term" value="C:membrane"/>
    <property type="evidence" value="ECO:0007669"/>
    <property type="project" value="TreeGrafter"/>
</dbReference>